<name>A0A7C9DZ12_OPUST</name>
<keyword evidence="3 7" id="KW-0217">Developmental protein</keyword>
<comment type="function">
    <text evidence="7">Controls stomatal patterning.</text>
</comment>
<protein>
    <recommendedName>
        <fullName evidence="7">Epidermal patterning factor-like protein</fullName>
    </recommendedName>
</protein>
<evidence type="ECO:0000256" key="5">
    <source>
        <dbReference type="ARBA" id="ARBA00022729"/>
    </source>
</evidence>
<evidence type="ECO:0000256" key="6">
    <source>
        <dbReference type="ARBA" id="ARBA00023157"/>
    </source>
</evidence>
<proteinExistence type="inferred from homology"/>
<dbReference type="PANTHER" id="PTHR33109:SF102">
    <property type="entry name" value="EPIDERMAL PATTERNING FACTOR-LIKE PROTEIN 1"/>
    <property type="match status" value="1"/>
</dbReference>
<feature type="signal peptide" evidence="7">
    <location>
        <begin position="1"/>
        <end position="24"/>
    </location>
</feature>
<keyword evidence="6" id="KW-1015">Disulfide bond</keyword>
<comment type="subcellular location">
    <subcellularLocation>
        <location evidence="1 7">Secreted</location>
    </subcellularLocation>
</comment>
<dbReference type="PANTHER" id="PTHR33109">
    <property type="entry name" value="EPIDERMAL PATTERNING FACTOR-LIKE PROTEIN 4"/>
    <property type="match status" value="1"/>
</dbReference>
<keyword evidence="5 7" id="KW-0732">Signal</keyword>
<organism evidence="8">
    <name type="scientific">Opuntia streptacantha</name>
    <name type="common">Prickly pear cactus</name>
    <name type="synonym">Opuntia cardona</name>
    <dbReference type="NCBI Taxonomy" id="393608"/>
    <lineage>
        <taxon>Eukaryota</taxon>
        <taxon>Viridiplantae</taxon>
        <taxon>Streptophyta</taxon>
        <taxon>Embryophyta</taxon>
        <taxon>Tracheophyta</taxon>
        <taxon>Spermatophyta</taxon>
        <taxon>Magnoliopsida</taxon>
        <taxon>eudicotyledons</taxon>
        <taxon>Gunneridae</taxon>
        <taxon>Pentapetalae</taxon>
        <taxon>Caryophyllales</taxon>
        <taxon>Cactineae</taxon>
        <taxon>Cactaceae</taxon>
        <taxon>Opuntioideae</taxon>
        <taxon>Opuntia</taxon>
    </lineage>
</organism>
<dbReference type="AlphaFoldDB" id="A0A7C9DZ12"/>
<accession>A0A7C9DZ12</accession>
<dbReference type="InterPro" id="IPR039455">
    <property type="entry name" value="EPFL"/>
</dbReference>
<evidence type="ECO:0000256" key="3">
    <source>
        <dbReference type="ARBA" id="ARBA00022473"/>
    </source>
</evidence>
<dbReference type="Pfam" id="PF17181">
    <property type="entry name" value="EPF"/>
    <property type="match status" value="1"/>
</dbReference>
<dbReference type="GO" id="GO:0005576">
    <property type="term" value="C:extracellular region"/>
    <property type="evidence" value="ECO:0007669"/>
    <property type="project" value="UniProtKB-SubCell"/>
</dbReference>
<evidence type="ECO:0000256" key="4">
    <source>
        <dbReference type="ARBA" id="ARBA00022525"/>
    </source>
</evidence>
<evidence type="ECO:0000256" key="1">
    <source>
        <dbReference type="ARBA" id="ARBA00004613"/>
    </source>
</evidence>
<evidence type="ECO:0000256" key="2">
    <source>
        <dbReference type="ARBA" id="ARBA00008127"/>
    </source>
</evidence>
<dbReference type="EMBL" id="GISG01188297">
    <property type="protein sequence ID" value="MBA4655601.1"/>
    <property type="molecule type" value="Transcribed_RNA"/>
</dbReference>
<comment type="similarity">
    <text evidence="2 7">Belongs to the plant cysteine rich small secretory peptide family. Epidermal patterning factor subfamily.</text>
</comment>
<keyword evidence="4 7" id="KW-0964">Secreted</keyword>
<reference evidence="8" key="1">
    <citation type="journal article" date="2013" name="J. Plant Res.">
        <title>Effect of fungi and light on seed germination of three Opuntia species from semiarid lands of central Mexico.</title>
        <authorList>
            <person name="Delgado-Sanchez P."/>
            <person name="Jimenez-Bremont J.F."/>
            <person name="Guerrero-Gonzalez Mde L."/>
            <person name="Flores J."/>
        </authorList>
    </citation>
    <scope>NUCLEOTIDE SEQUENCE</scope>
    <source>
        <tissue evidence="8">Cladode</tissue>
    </source>
</reference>
<reference evidence="8" key="2">
    <citation type="submission" date="2020-07" db="EMBL/GenBank/DDBJ databases">
        <authorList>
            <person name="Vera ALvarez R."/>
            <person name="Arias-Moreno D.M."/>
            <person name="Jimenez-Jacinto V."/>
            <person name="Jimenez-Bremont J.F."/>
            <person name="Swaminathan K."/>
            <person name="Moose S.P."/>
            <person name="Guerrero-Gonzalez M.L."/>
            <person name="Marino-Ramirez L."/>
            <person name="Landsman D."/>
            <person name="Rodriguez-Kessler M."/>
            <person name="Delgado-Sanchez P."/>
        </authorList>
    </citation>
    <scope>NUCLEOTIDE SEQUENCE</scope>
    <source>
        <tissue evidence="8">Cladode</tissue>
    </source>
</reference>
<sequence length="121" mass="13372">MAFKSSALPLIIIIIPLFFFALFSSPGFPSSDPPWVQGSLMQEKTRLGSTPPSCYNKCDGCHPCTAVKVPASPGLHRVQLSPSRSERQSYGVISEYDSFPGATNYKPLGWKCRCKDRLYNP</sequence>
<dbReference type="GO" id="GO:0010052">
    <property type="term" value="P:guard cell differentiation"/>
    <property type="evidence" value="ECO:0007669"/>
    <property type="project" value="UniProtKB-UniRule"/>
</dbReference>
<evidence type="ECO:0000256" key="7">
    <source>
        <dbReference type="RuleBase" id="RU367102"/>
    </source>
</evidence>
<feature type="chain" id="PRO_5034188385" description="Epidermal patterning factor-like protein" evidence="7">
    <location>
        <begin position="25"/>
        <end position="121"/>
    </location>
</feature>
<dbReference type="EMBL" id="GISG01188298">
    <property type="protein sequence ID" value="MBA4655602.1"/>
    <property type="molecule type" value="Transcribed_RNA"/>
</dbReference>
<evidence type="ECO:0000313" key="8">
    <source>
        <dbReference type="EMBL" id="MBA4655601.1"/>
    </source>
</evidence>